<dbReference type="PATRIC" id="fig|931276.5.peg.5911"/>
<dbReference type="InterPro" id="IPR002477">
    <property type="entry name" value="Peptidoglycan-bd-like"/>
</dbReference>
<sequence length="450" mass="50306">MSNLNTFYKTFSGSDAVAFLIFPQSKPILLGSLSTISHSVYREKKPVPLLGKINTGGYTRGMRSIAGTMVFTLVNQHLVEDLKEQIPYLEAHGKLKADELPFFDIMIVCANEYGAASQLYIYGAEFYEDGQVISVQDIYIENTFSFVARDIDDFSRINPIVQSGALGSNYTVEALVGYAFSKSDYDDLYNNLASAKTSSYGKLKAAQTALKAEGYEIDLNGIADNETILAIKDFQSKNKLNVTGELTDATYSLLTDKESFFKDAAMSQLDEVLQKVIIQIQNKNGAYVYSNTDKDNIIGITKYLDDYIGYDCGEFIKITFYGNTGYIAKEDTKAPASSIIVNYHEKTESGKMYSYYIDEFKPDLIGSSVKVNSDVEFRISAIAYFKNNVSTFACRYYSLKAAESRELLLSYLSTAFIYNMEEKAIPLKVDFIITPIGGTSVKWTVKLKER</sequence>
<keyword evidence="2" id="KW-0614">Plasmid</keyword>
<dbReference type="AlphaFoldDB" id="M1MYI7"/>
<dbReference type="EMBL" id="CP004122">
    <property type="protein sequence ID" value="AGF59586.1"/>
    <property type="molecule type" value="Genomic_DNA"/>
</dbReference>
<dbReference type="InterPro" id="IPR036366">
    <property type="entry name" value="PGBDSf"/>
</dbReference>
<evidence type="ECO:0000313" key="2">
    <source>
        <dbReference type="EMBL" id="AGF59586.1"/>
    </source>
</evidence>
<dbReference type="InterPro" id="IPR036365">
    <property type="entry name" value="PGBD-like_sf"/>
</dbReference>
<accession>M1MYI7</accession>
<protein>
    <recommendedName>
        <fullName evidence="1">Peptidoglycan binding-like domain-containing protein</fullName>
    </recommendedName>
</protein>
<dbReference type="Proteomes" id="UP000011728">
    <property type="component" value="Plasmid Csp_135p"/>
</dbReference>
<feature type="domain" description="Peptidoglycan binding-like" evidence="1">
    <location>
        <begin position="203"/>
        <end position="254"/>
    </location>
</feature>
<reference evidence="2 3" key="1">
    <citation type="submission" date="2013-02" db="EMBL/GenBank/DDBJ databases">
        <title>Genome sequence of Clostridium saccharoperbutylacetonicum N1-4(HMT).</title>
        <authorList>
            <person name="Poehlein A."/>
            <person name="Daniel R."/>
        </authorList>
    </citation>
    <scope>NUCLEOTIDE SEQUENCE [LARGE SCALE GENOMIC DNA]</scope>
    <source>
        <strain evidence="3">N1-4(HMT)</strain>
        <plasmid evidence="3">Plasmid Csp_135p</plasmid>
    </source>
</reference>
<dbReference type="Pfam" id="PF01471">
    <property type="entry name" value="PG_binding_1"/>
    <property type="match status" value="1"/>
</dbReference>
<organism evidence="2 3">
    <name type="scientific">Clostridium saccharoperbutylacetonicum N1-4(HMT)</name>
    <dbReference type="NCBI Taxonomy" id="931276"/>
    <lineage>
        <taxon>Bacteria</taxon>
        <taxon>Bacillati</taxon>
        <taxon>Bacillota</taxon>
        <taxon>Clostridia</taxon>
        <taxon>Eubacteriales</taxon>
        <taxon>Clostridiaceae</taxon>
        <taxon>Clostridium</taxon>
    </lineage>
</organism>
<geneLocation type="plasmid" evidence="2 3">
    <name>Csp_135p</name>
</geneLocation>
<dbReference type="HOGENOM" id="CLU_607943_0_0_9"/>
<proteinExistence type="predicted"/>
<evidence type="ECO:0000259" key="1">
    <source>
        <dbReference type="Pfam" id="PF01471"/>
    </source>
</evidence>
<gene>
    <name evidence="2" type="ORF">Cspa_135p00260</name>
</gene>
<dbReference type="RefSeq" id="WP_015395893.1">
    <property type="nucleotide sequence ID" value="NC_020292.1"/>
</dbReference>
<dbReference type="Gene3D" id="1.10.101.10">
    <property type="entry name" value="PGBD-like superfamily/PGBD"/>
    <property type="match status" value="1"/>
</dbReference>
<dbReference type="KEGG" id="csr:Cspa_135p00260"/>
<name>M1MYI7_9CLOT</name>
<evidence type="ECO:0000313" key="3">
    <source>
        <dbReference type="Proteomes" id="UP000011728"/>
    </source>
</evidence>
<dbReference type="SUPFAM" id="SSF47090">
    <property type="entry name" value="PGBD-like"/>
    <property type="match status" value="1"/>
</dbReference>
<dbReference type="OrthoDB" id="9812621at2"/>
<keyword evidence="3" id="KW-1185">Reference proteome</keyword>